<dbReference type="Pfam" id="PF02678">
    <property type="entry name" value="Pirin"/>
    <property type="match status" value="1"/>
</dbReference>
<comment type="similarity">
    <text evidence="1 3">Belongs to the pirin family.</text>
</comment>
<evidence type="ECO:0008006" key="8">
    <source>
        <dbReference type="Google" id="ProtNLM"/>
    </source>
</evidence>
<dbReference type="EMBL" id="FUYE01000006">
    <property type="protein sequence ID" value="SKA95161.1"/>
    <property type="molecule type" value="Genomic_DNA"/>
</dbReference>
<dbReference type="CDD" id="cd02247">
    <property type="entry name" value="cupin_pirin_C"/>
    <property type="match status" value="1"/>
</dbReference>
<protein>
    <recommendedName>
        <fullName evidence="8">Quercetin 2,3-dioxygenase</fullName>
    </recommendedName>
</protein>
<accession>A0A1T4Y1G3</accession>
<evidence type="ECO:0000313" key="6">
    <source>
        <dbReference type="EMBL" id="SKA95161.1"/>
    </source>
</evidence>
<dbReference type="InterPro" id="IPR012093">
    <property type="entry name" value="Pirin"/>
</dbReference>
<dbReference type="STRING" id="48467.SAMN02745166_02299"/>
<dbReference type="InterPro" id="IPR003829">
    <property type="entry name" value="Pirin_N_dom"/>
</dbReference>
<dbReference type="InterPro" id="IPR008778">
    <property type="entry name" value="Pirin_C_dom"/>
</dbReference>
<keyword evidence="2" id="KW-0479">Metal-binding</keyword>
<evidence type="ECO:0000259" key="5">
    <source>
        <dbReference type="Pfam" id="PF05726"/>
    </source>
</evidence>
<dbReference type="SUPFAM" id="SSF51182">
    <property type="entry name" value="RmlC-like cupins"/>
    <property type="match status" value="1"/>
</dbReference>
<feature type="domain" description="Pirin C-terminal" evidence="5">
    <location>
        <begin position="191"/>
        <end position="291"/>
    </location>
</feature>
<dbReference type="AlphaFoldDB" id="A0A1T4Y1G3"/>
<organism evidence="6 7">
    <name type="scientific">Prosthecobacter debontii</name>
    <dbReference type="NCBI Taxonomy" id="48467"/>
    <lineage>
        <taxon>Bacteria</taxon>
        <taxon>Pseudomonadati</taxon>
        <taxon>Verrucomicrobiota</taxon>
        <taxon>Verrucomicrobiia</taxon>
        <taxon>Verrucomicrobiales</taxon>
        <taxon>Verrucomicrobiaceae</taxon>
        <taxon>Prosthecobacter</taxon>
    </lineage>
</organism>
<keyword evidence="7" id="KW-1185">Reference proteome</keyword>
<dbReference type="GO" id="GO:0046872">
    <property type="term" value="F:metal ion binding"/>
    <property type="evidence" value="ECO:0007669"/>
    <property type="project" value="UniProtKB-KW"/>
</dbReference>
<evidence type="ECO:0000256" key="1">
    <source>
        <dbReference type="ARBA" id="ARBA00008416"/>
    </source>
</evidence>
<comment type="cofactor">
    <cofactor evidence="2">
        <name>Fe cation</name>
        <dbReference type="ChEBI" id="CHEBI:24875"/>
    </cofactor>
    <text evidence="2">Binds 1 Fe cation per subunit.</text>
</comment>
<dbReference type="CDD" id="cd02909">
    <property type="entry name" value="cupin_pirin_N"/>
    <property type="match status" value="1"/>
</dbReference>
<dbReference type="PIRSF" id="PIRSF006232">
    <property type="entry name" value="Pirin"/>
    <property type="match status" value="1"/>
</dbReference>
<feature type="domain" description="Pirin N-terminal" evidence="4">
    <location>
        <begin position="28"/>
        <end position="135"/>
    </location>
</feature>
<dbReference type="Proteomes" id="UP000190774">
    <property type="component" value="Unassembled WGS sequence"/>
</dbReference>
<dbReference type="PANTHER" id="PTHR43594:SF1">
    <property type="entry name" value="QUERCETIN 2,3-DIOXYGENASE PA2418-RELATED"/>
    <property type="match status" value="1"/>
</dbReference>
<dbReference type="InterPro" id="IPR014710">
    <property type="entry name" value="RmlC-like_jellyroll"/>
</dbReference>
<evidence type="ECO:0000259" key="4">
    <source>
        <dbReference type="Pfam" id="PF02678"/>
    </source>
</evidence>
<name>A0A1T4Y1G3_9BACT</name>
<feature type="binding site" evidence="2">
    <location>
        <position position="71"/>
    </location>
    <ligand>
        <name>Fe cation</name>
        <dbReference type="ChEBI" id="CHEBI:24875"/>
    </ligand>
</feature>
<sequence length="294" mass="32043">MDKDTTMKPLKRIHHSTAMHWVGNGFPVRSVFDYNGLGRELSPFLLLDYAPPYDFPPGGAKEKRGVGAHPHKGFETVTVAYQGELEHRDSSGGGGKIGPGDVQWMTAGRGIVHEEFHSAAFTQKGGRLQMAQLWVNLRAVDKKAAPRYQTLLQKDIPTVTLPNEAGSLRVIAGDYSTTTGPAKTYSPIQLWDVSLKAGQDVTLPVPEGHTTAFLLLQGMVTIHGDADAKEGDLAIFERQGQSLTLHAKEEARLLLMAGEPLNEPIAGHGPFVMNTYEEIEAAFDEFQRGEMGGL</sequence>
<feature type="binding site" evidence="2">
    <location>
        <position position="115"/>
    </location>
    <ligand>
        <name>Fe cation</name>
        <dbReference type="ChEBI" id="CHEBI:24875"/>
    </ligand>
</feature>
<feature type="binding site" evidence="2">
    <location>
        <position position="113"/>
    </location>
    <ligand>
        <name>Fe cation</name>
        <dbReference type="ChEBI" id="CHEBI:24875"/>
    </ligand>
</feature>
<gene>
    <name evidence="6" type="ORF">SAMN02745166_02299</name>
</gene>
<evidence type="ECO:0000256" key="3">
    <source>
        <dbReference type="RuleBase" id="RU003457"/>
    </source>
</evidence>
<dbReference type="Gene3D" id="2.60.120.10">
    <property type="entry name" value="Jelly Rolls"/>
    <property type="match status" value="2"/>
</dbReference>
<feature type="binding site" evidence="2">
    <location>
        <position position="69"/>
    </location>
    <ligand>
        <name>Fe cation</name>
        <dbReference type="ChEBI" id="CHEBI:24875"/>
    </ligand>
</feature>
<reference evidence="7" key="1">
    <citation type="submission" date="2017-02" db="EMBL/GenBank/DDBJ databases">
        <authorList>
            <person name="Varghese N."/>
            <person name="Submissions S."/>
        </authorList>
    </citation>
    <scope>NUCLEOTIDE SEQUENCE [LARGE SCALE GENOMIC DNA]</scope>
    <source>
        <strain evidence="7">ATCC 700200</strain>
    </source>
</reference>
<dbReference type="InterPro" id="IPR053186">
    <property type="entry name" value="QDO-related"/>
</dbReference>
<evidence type="ECO:0000256" key="2">
    <source>
        <dbReference type="PIRSR" id="PIRSR006232-1"/>
    </source>
</evidence>
<dbReference type="Pfam" id="PF05726">
    <property type="entry name" value="Pirin_C"/>
    <property type="match status" value="1"/>
</dbReference>
<dbReference type="InterPro" id="IPR011051">
    <property type="entry name" value="RmlC_Cupin_sf"/>
</dbReference>
<evidence type="ECO:0000313" key="7">
    <source>
        <dbReference type="Proteomes" id="UP000190774"/>
    </source>
</evidence>
<proteinExistence type="inferred from homology"/>
<keyword evidence="2" id="KW-0408">Iron</keyword>
<dbReference type="PANTHER" id="PTHR43594">
    <property type="entry name" value="QUERCETIN 2,3-DIOXYGENASE"/>
    <property type="match status" value="1"/>
</dbReference>